<dbReference type="InterPro" id="IPR028081">
    <property type="entry name" value="Leu-bd"/>
</dbReference>
<organism evidence="4 5">
    <name type="scientific">Thermodesulfatator autotrophicus</name>
    <dbReference type="NCBI Taxonomy" id="1795632"/>
    <lineage>
        <taxon>Bacteria</taxon>
        <taxon>Pseudomonadati</taxon>
        <taxon>Thermodesulfobacteriota</taxon>
        <taxon>Thermodesulfobacteria</taxon>
        <taxon>Thermodesulfobacteriales</taxon>
        <taxon>Thermodesulfatatoraceae</taxon>
        <taxon>Thermodesulfatator</taxon>
    </lineage>
</organism>
<dbReference type="AlphaFoldDB" id="A0A177E6M7"/>
<dbReference type="OrthoDB" id="9777352at2"/>
<dbReference type="PANTHER" id="PTHR47235">
    <property type="entry name" value="BLR6548 PROTEIN"/>
    <property type="match status" value="1"/>
</dbReference>
<evidence type="ECO:0000313" key="5">
    <source>
        <dbReference type="Proteomes" id="UP000076964"/>
    </source>
</evidence>
<name>A0A177E6M7_9BACT</name>
<dbReference type="EMBL" id="LSFI01000029">
    <property type="protein sequence ID" value="OAG27438.1"/>
    <property type="molecule type" value="Genomic_DNA"/>
</dbReference>
<feature type="domain" description="Leucine-binding protein" evidence="3">
    <location>
        <begin position="26"/>
        <end position="368"/>
    </location>
</feature>
<evidence type="ECO:0000313" key="4">
    <source>
        <dbReference type="EMBL" id="OAG27438.1"/>
    </source>
</evidence>
<evidence type="ECO:0000256" key="1">
    <source>
        <dbReference type="ARBA" id="ARBA00010062"/>
    </source>
</evidence>
<proteinExistence type="inferred from homology"/>
<dbReference type="Gene3D" id="3.40.50.2300">
    <property type="match status" value="2"/>
</dbReference>
<protein>
    <recommendedName>
        <fullName evidence="3">Leucine-binding protein domain-containing protein</fullName>
    </recommendedName>
</protein>
<gene>
    <name evidence="4" type="ORF">TH606_06760</name>
</gene>
<dbReference type="STRING" id="1795632.TH606_06760"/>
<dbReference type="PANTHER" id="PTHR47235:SF1">
    <property type="entry name" value="BLR6548 PROTEIN"/>
    <property type="match status" value="1"/>
</dbReference>
<evidence type="ECO:0000259" key="3">
    <source>
        <dbReference type="Pfam" id="PF13458"/>
    </source>
</evidence>
<keyword evidence="2" id="KW-0732">Signal</keyword>
<dbReference type="RefSeq" id="WP_068542254.1">
    <property type="nucleotide sequence ID" value="NZ_LSFI01000029.1"/>
</dbReference>
<accession>A0A177E6M7</accession>
<dbReference type="Pfam" id="PF13458">
    <property type="entry name" value="Peripla_BP_6"/>
    <property type="match status" value="1"/>
</dbReference>
<dbReference type="SUPFAM" id="SSF53822">
    <property type="entry name" value="Periplasmic binding protein-like I"/>
    <property type="match status" value="1"/>
</dbReference>
<sequence>MRFLLTLISVIFFYSGLASGKEDSFIKIGTSLPLSGHASYLGEEVLSGMKAYLKAINEKGGVCGHKIILKAYDDKYSPPLMIGNVKTLVEKDKVLALISLVGTPTTLTVVKYCENKGIPLLFPITGAIELRKPVRKNIFNLRPSYWDECKLAVDFFIKKGFRRFAIVYQNDAYGLNGLEATRRRLFCYDMEPVISISYLRGQANINQIVTRLIEAKPDIVFFIGTANIGELLIKEYRKRTSSIPTFYAVSFAGVKDMAERLENLPVKMYITTVLPYYVHKNTPAIKEYRKLMQHYFPKKELSALSFEGFLNAKLLVKVLEKIEGEISSKKLIETLENLQNFDLGIKEKINLSPESHQGLNKVFLLKIEHGKIFQVNTTN</sequence>
<comment type="similarity">
    <text evidence="1">Belongs to the leucine-binding protein family.</text>
</comment>
<evidence type="ECO:0000256" key="2">
    <source>
        <dbReference type="ARBA" id="ARBA00022729"/>
    </source>
</evidence>
<keyword evidence="5" id="KW-1185">Reference proteome</keyword>
<reference evidence="4 5" key="1">
    <citation type="submission" date="2016-02" db="EMBL/GenBank/DDBJ databases">
        <title>Draft genome sequence of Thermodesulfatator sp. S606.</title>
        <authorList>
            <person name="Lai Q."/>
            <person name="Cao J."/>
            <person name="Dupont S."/>
            <person name="Shao Z."/>
            <person name="Jebbar M."/>
            <person name="Alain K."/>
        </authorList>
    </citation>
    <scope>NUCLEOTIDE SEQUENCE [LARGE SCALE GENOMIC DNA]</scope>
    <source>
        <strain evidence="4 5">S606</strain>
    </source>
</reference>
<dbReference type="Proteomes" id="UP000076964">
    <property type="component" value="Unassembled WGS sequence"/>
</dbReference>
<dbReference type="InterPro" id="IPR028082">
    <property type="entry name" value="Peripla_BP_I"/>
</dbReference>
<dbReference type="CDD" id="cd19978">
    <property type="entry name" value="PBP1_ABC_ligand_binding-like"/>
    <property type="match status" value="1"/>
</dbReference>
<comment type="caution">
    <text evidence="4">The sequence shown here is derived from an EMBL/GenBank/DDBJ whole genome shotgun (WGS) entry which is preliminary data.</text>
</comment>